<dbReference type="SUPFAM" id="SSF88713">
    <property type="entry name" value="Glycoside hydrolase/deacetylase"/>
    <property type="match status" value="1"/>
</dbReference>
<dbReference type="GO" id="GO:0005975">
    <property type="term" value="P:carbohydrate metabolic process"/>
    <property type="evidence" value="ECO:0007669"/>
    <property type="project" value="InterPro"/>
</dbReference>
<reference evidence="2" key="1">
    <citation type="submission" date="2016-10" db="EMBL/GenBank/DDBJ databases">
        <authorList>
            <person name="Varghese N."/>
            <person name="Submissions S."/>
        </authorList>
    </citation>
    <scope>NUCLEOTIDE SEQUENCE [LARGE SCALE GENOMIC DNA]</scope>
    <source>
        <strain evidence="2">CGMCC 1.10971</strain>
    </source>
</reference>
<gene>
    <name evidence="1" type="ORF">SAMN05216175_101377</name>
</gene>
<dbReference type="PANTHER" id="PTHR30292:SF0">
    <property type="entry name" value="5-OXOPROLINASE SUBUNIT A"/>
    <property type="match status" value="1"/>
</dbReference>
<dbReference type="STRING" id="1045558.SAMN05216175_101377"/>
<dbReference type="Gene3D" id="3.20.20.370">
    <property type="entry name" value="Glycoside hydrolase/deacetylase"/>
    <property type="match status" value="1"/>
</dbReference>
<dbReference type="Proteomes" id="UP000198623">
    <property type="component" value="Unassembled WGS sequence"/>
</dbReference>
<proteinExistence type="predicted"/>
<name>A0A1I2M453_9GAMM</name>
<dbReference type="NCBIfam" id="NF003816">
    <property type="entry name" value="PRK05406.1-5"/>
    <property type="match status" value="1"/>
</dbReference>
<sequence>MTLKLNSDLGENFGSWNMGMDHAVMPHIDQANIACGFHAGDPLVMQKTLALAKKYGVTVGAHPGYPDLVGFGRRSLKASDAEIQALVLYQIAALDGMSASMGLSLEYVKPHGALYNDMMADEAVRGSIMQAVASYHRPIFLMLQGTPDAVKHRAEAAKFGLNLWFEAFADRCYADDGKLLSRTLEGAVHNKEKMLAQVVQLATSGTVTSVNGHTLDLHADTLCVHGDNLTGVQAIEEIRQLISGSTDLGSSNLGKNAK</sequence>
<dbReference type="NCBIfam" id="NF003814">
    <property type="entry name" value="PRK05406.1-3"/>
    <property type="match status" value="1"/>
</dbReference>
<dbReference type="InterPro" id="IPR005501">
    <property type="entry name" value="LamB/YcsF/PxpA-like"/>
</dbReference>
<dbReference type="Pfam" id="PF03746">
    <property type="entry name" value="LamB_YcsF"/>
    <property type="match status" value="1"/>
</dbReference>
<keyword evidence="2" id="KW-1185">Reference proteome</keyword>
<organism evidence="1 2">
    <name type="scientific">Neptunomonas qingdaonensis</name>
    <dbReference type="NCBI Taxonomy" id="1045558"/>
    <lineage>
        <taxon>Bacteria</taxon>
        <taxon>Pseudomonadati</taxon>
        <taxon>Pseudomonadota</taxon>
        <taxon>Gammaproteobacteria</taxon>
        <taxon>Oceanospirillales</taxon>
        <taxon>Oceanospirillaceae</taxon>
        <taxon>Neptunomonas</taxon>
    </lineage>
</organism>
<evidence type="ECO:0000313" key="2">
    <source>
        <dbReference type="Proteomes" id="UP000198623"/>
    </source>
</evidence>
<accession>A0A1I2M453</accession>
<dbReference type="PANTHER" id="PTHR30292">
    <property type="entry name" value="UNCHARACTERIZED PROTEIN YBGL-RELATED"/>
    <property type="match status" value="1"/>
</dbReference>
<dbReference type="CDD" id="cd10787">
    <property type="entry name" value="LamB_YcsF_like"/>
    <property type="match status" value="1"/>
</dbReference>
<dbReference type="OrthoDB" id="9773478at2"/>
<protein>
    <submittedName>
        <fullName evidence="1">UPF0271 protein</fullName>
    </submittedName>
</protein>
<dbReference type="RefSeq" id="WP_090723621.1">
    <property type="nucleotide sequence ID" value="NZ_FOOU01000001.1"/>
</dbReference>
<dbReference type="InterPro" id="IPR011330">
    <property type="entry name" value="Glyco_hydro/deAcase_b/a-brl"/>
</dbReference>
<dbReference type="EMBL" id="FOOU01000001">
    <property type="protein sequence ID" value="SFF85539.1"/>
    <property type="molecule type" value="Genomic_DNA"/>
</dbReference>
<evidence type="ECO:0000313" key="1">
    <source>
        <dbReference type="EMBL" id="SFF85539.1"/>
    </source>
</evidence>
<dbReference type="AlphaFoldDB" id="A0A1I2M453"/>